<dbReference type="GO" id="GO:0070681">
    <property type="term" value="P:glutaminyl-tRNAGln biosynthesis via transamidation"/>
    <property type="evidence" value="ECO:0007669"/>
    <property type="project" value="TreeGrafter"/>
</dbReference>
<dbReference type="GO" id="GO:0006450">
    <property type="term" value="P:regulation of translational fidelity"/>
    <property type="evidence" value="ECO:0007669"/>
    <property type="project" value="InterPro"/>
</dbReference>
<dbReference type="Gene3D" id="1.10.20.60">
    <property type="entry name" value="Glu-tRNAGln amidotransferase C subunit, N-terminal domain"/>
    <property type="match status" value="1"/>
</dbReference>
<dbReference type="HAMAP" id="MF_00122">
    <property type="entry name" value="GatC"/>
    <property type="match status" value="1"/>
</dbReference>
<dbReference type="NCBIfam" id="TIGR00135">
    <property type="entry name" value="gatC"/>
    <property type="match status" value="1"/>
</dbReference>
<dbReference type="PANTHER" id="PTHR15004:SF0">
    <property type="entry name" value="GLUTAMYL-TRNA(GLN) AMIDOTRANSFERASE SUBUNIT C, MITOCHONDRIAL"/>
    <property type="match status" value="1"/>
</dbReference>
<dbReference type="PANTHER" id="PTHR15004">
    <property type="entry name" value="GLUTAMYL-TRNA(GLN) AMIDOTRANSFERASE SUBUNIT C, MITOCHONDRIAL"/>
    <property type="match status" value="1"/>
</dbReference>
<proteinExistence type="inferred from homology"/>
<evidence type="ECO:0000313" key="1">
    <source>
        <dbReference type="EMBL" id="SVB60045.1"/>
    </source>
</evidence>
<protein>
    <submittedName>
        <fullName evidence="1">Uncharacterized protein</fullName>
    </submittedName>
</protein>
<dbReference type="EMBL" id="UINC01048918">
    <property type="protein sequence ID" value="SVB60045.1"/>
    <property type="molecule type" value="Genomic_DNA"/>
</dbReference>
<name>A0A382FBI1_9ZZZZ</name>
<feature type="non-terminal residue" evidence="1">
    <location>
        <position position="1"/>
    </location>
</feature>
<dbReference type="InterPro" id="IPR036113">
    <property type="entry name" value="Asp/Glu-ADT_sf_sub_c"/>
</dbReference>
<organism evidence="1">
    <name type="scientific">marine metagenome</name>
    <dbReference type="NCBI Taxonomy" id="408172"/>
    <lineage>
        <taxon>unclassified sequences</taxon>
        <taxon>metagenomes</taxon>
        <taxon>ecological metagenomes</taxon>
    </lineage>
</organism>
<gene>
    <name evidence="1" type="ORF">METZ01_LOCUS212899</name>
</gene>
<sequence length="99" mass="10883">VVQRISREEVAHVARLAQLALSEDELAAFTSQLAAVLDHAADLESLNVDDVEPSTHPFPLKNILRIDEPSEGFEIEEVLEVAPEVEEGQFRVPPILGES</sequence>
<dbReference type="Pfam" id="PF02686">
    <property type="entry name" value="GatC"/>
    <property type="match status" value="1"/>
</dbReference>
<dbReference type="SUPFAM" id="SSF141000">
    <property type="entry name" value="Glu-tRNAGln amidotransferase C subunit"/>
    <property type="match status" value="1"/>
</dbReference>
<accession>A0A382FBI1</accession>
<dbReference type="AlphaFoldDB" id="A0A382FBI1"/>
<dbReference type="InterPro" id="IPR003837">
    <property type="entry name" value="GatC"/>
</dbReference>
<reference evidence="1" key="1">
    <citation type="submission" date="2018-05" db="EMBL/GenBank/DDBJ databases">
        <authorList>
            <person name="Lanie J.A."/>
            <person name="Ng W.-L."/>
            <person name="Kazmierczak K.M."/>
            <person name="Andrzejewski T.M."/>
            <person name="Davidsen T.M."/>
            <person name="Wayne K.J."/>
            <person name="Tettelin H."/>
            <person name="Glass J.I."/>
            <person name="Rusch D."/>
            <person name="Podicherti R."/>
            <person name="Tsui H.-C.T."/>
            <person name="Winkler M.E."/>
        </authorList>
    </citation>
    <scope>NUCLEOTIDE SEQUENCE</scope>
</reference>